<evidence type="ECO:0000256" key="1">
    <source>
        <dbReference type="SAM" id="MobiDB-lite"/>
    </source>
</evidence>
<dbReference type="SUPFAM" id="SSF141371">
    <property type="entry name" value="PilZ domain-like"/>
    <property type="match status" value="2"/>
</dbReference>
<dbReference type="AlphaFoldDB" id="A0A420EME2"/>
<dbReference type="Gene3D" id="2.40.10.220">
    <property type="entry name" value="predicted glycosyltransferase like domains"/>
    <property type="match status" value="1"/>
</dbReference>
<dbReference type="GO" id="GO:0035438">
    <property type="term" value="F:cyclic-di-GMP binding"/>
    <property type="evidence" value="ECO:0007669"/>
    <property type="project" value="InterPro"/>
</dbReference>
<dbReference type="EMBL" id="RAPF01000003">
    <property type="protein sequence ID" value="RKF21869.1"/>
    <property type="molecule type" value="Genomic_DNA"/>
</dbReference>
<feature type="compositionally biased region" description="Polar residues" evidence="1">
    <location>
        <begin position="13"/>
        <end position="22"/>
    </location>
</feature>
<sequence>MGQDETGGKARLSPNNRLTGQPANRRPVLAGVSAPVSTAGSVVPAPPANERREQPRHVSIYRPCCVQTASGACIGIIRNISESGAQVETPCHAAVGSEITYYWDGGPVIRAEVVWMKNGRLGLRHIAEERQENGQPFPPRAIRIPTDLPAILWQGYRRCTVRVANISQKGVMVTGVPSSMDDTLLTVEVGDMSFANASIRWRDGYSAGIGFDKAIPLKDLMVLLSGDGRIACAG</sequence>
<evidence type="ECO:0000313" key="3">
    <source>
        <dbReference type="EMBL" id="RKF21869.1"/>
    </source>
</evidence>
<feature type="region of interest" description="Disordered" evidence="1">
    <location>
        <begin position="35"/>
        <end position="54"/>
    </location>
</feature>
<reference evidence="3 4" key="1">
    <citation type="submission" date="2018-09" db="EMBL/GenBank/DDBJ databases">
        <title>Altererythrobacter spongiae sp. nov., isolated from a marine sponge.</title>
        <authorList>
            <person name="Zhuang L."/>
            <person name="Luo L."/>
        </authorList>
    </citation>
    <scope>NUCLEOTIDE SEQUENCE [LARGE SCALE GENOMIC DNA]</scope>
    <source>
        <strain evidence="3 4">HN-Y73</strain>
    </source>
</reference>
<dbReference type="Proteomes" id="UP000284395">
    <property type="component" value="Unassembled WGS sequence"/>
</dbReference>
<feature type="region of interest" description="Disordered" evidence="1">
    <location>
        <begin position="1"/>
        <end position="30"/>
    </location>
</feature>
<evidence type="ECO:0000313" key="4">
    <source>
        <dbReference type="Proteomes" id="UP000284395"/>
    </source>
</evidence>
<organism evidence="3 4">
    <name type="scientific">Altericroceibacterium spongiae</name>
    <dbReference type="NCBI Taxonomy" id="2320269"/>
    <lineage>
        <taxon>Bacteria</taxon>
        <taxon>Pseudomonadati</taxon>
        <taxon>Pseudomonadota</taxon>
        <taxon>Alphaproteobacteria</taxon>
        <taxon>Sphingomonadales</taxon>
        <taxon>Erythrobacteraceae</taxon>
        <taxon>Altericroceibacterium</taxon>
    </lineage>
</organism>
<dbReference type="OrthoDB" id="7407798at2"/>
<name>A0A420EME2_9SPHN</name>
<evidence type="ECO:0000259" key="2">
    <source>
        <dbReference type="Pfam" id="PF07238"/>
    </source>
</evidence>
<accession>A0A420EME2</accession>
<gene>
    <name evidence="3" type="ORF">D6851_07605</name>
</gene>
<proteinExistence type="predicted"/>
<keyword evidence="4" id="KW-1185">Reference proteome</keyword>
<dbReference type="Pfam" id="PF07238">
    <property type="entry name" value="PilZ"/>
    <property type="match status" value="1"/>
</dbReference>
<comment type="caution">
    <text evidence="3">The sequence shown here is derived from an EMBL/GenBank/DDBJ whole genome shotgun (WGS) entry which is preliminary data.</text>
</comment>
<protein>
    <submittedName>
        <fullName evidence="3">PilZ domain-containing protein</fullName>
    </submittedName>
</protein>
<dbReference type="InterPro" id="IPR009875">
    <property type="entry name" value="PilZ_domain"/>
</dbReference>
<dbReference type="RefSeq" id="WP_120324277.1">
    <property type="nucleotide sequence ID" value="NZ_RAPF01000003.1"/>
</dbReference>
<feature type="domain" description="PilZ" evidence="2">
    <location>
        <begin position="50"/>
        <end position="124"/>
    </location>
</feature>